<dbReference type="GO" id="GO:0046961">
    <property type="term" value="F:proton-transporting ATPase activity, rotational mechanism"/>
    <property type="evidence" value="ECO:0007669"/>
    <property type="project" value="InterPro"/>
</dbReference>
<evidence type="ECO:0000256" key="8">
    <source>
        <dbReference type="ARBA" id="ARBA00059506"/>
    </source>
</evidence>
<dbReference type="InterPro" id="IPR002490">
    <property type="entry name" value="V-ATPase_116kDa_su"/>
</dbReference>
<evidence type="ECO:0000313" key="12">
    <source>
        <dbReference type="EMBL" id="HET21973.1"/>
    </source>
</evidence>
<evidence type="ECO:0000256" key="3">
    <source>
        <dbReference type="ARBA" id="ARBA00022448"/>
    </source>
</evidence>
<comment type="function">
    <text evidence="8">Component of the A-type ATP synthase that produces ATP from ADP in the presence of a proton gradient across the membrane.</text>
</comment>
<evidence type="ECO:0000256" key="11">
    <source>
        <dbReference type="SAM" id="Coils"/>
    </source>
</evidence>
<feature type="transmembrane region" description="Helical" evidence="10">
    <location>
        <begin position="559"/>
        <end position="576"/>
    </location>
</feature>
<evidence type="ECO:0000256" key="5">
    <source>
        <dbReference type="ARBA" id="ARBA00022989"/>
    </source>
</evidence>
<comment type="subcellular location">
    <subcellularLocation>
        <location evidence="1">Membrane</location>
        <topology evidence="1">Multi-pass membrane protein</topology>
    </subcellularLocation>
</comment>
<feature type="transmembrane region" description="Helical" evidence="10">
    <location>
        <begin position="451"/>
        <end position="477"/>
    </location>
</feature>
<accession>A0A7C3RDS1</accession>
<dbReference type="NCBIfam" id="NF004430">
    <property type="entry name" value="PRK05771.2-4"/>
    <property type="match status" value="1"/>
</dbReference>
<feature type="transmembrane region" description="Helical" evidence="10">
    <location>
        <begin position="583"/>
        <end position="601"/>
    </location>
</feature>
<name>A0A7C3RDS1_ARCFL</name>
<dbReference type="AlphaFoldDB" id="A0A7C3RDS1"/>
<feature type="coiled-coil region" evidence="11">
    <location>
        <begin position="88"/>
        <end position="122"/>
    </location>
</feature>
<dbReference type="GO" id="GO:0007035">
    <property type="term" value="P:vacuolar acidification"/>
    <property type="evidence" value="ECO:0007669"/>
    <property type="project" value="TreeGrafter"/>
</dbReference>
<keyword evidence="4 10" id="KW-0812">Transmembrane</keyword>
<evidence type="ECO:0000256" key="1">
    <source>
        <dbReference type="ARBA" id="ARBA00004141"/>
    </source>
</evidence>
<feature type="transmembrane region" description="Helical" evidence="10">
    <location>
        <begin position="385"/>
        <end position="403"/>
    </location>
</feature>
<dbReference type="Gene3D" id="3.30.70.2170">
    <property type="match status" value="1"/>
</dbReference>
<dbReference type="Gene3D" id="3.30.70.2750">
    <property type="match status" value="1"/>
</dbReference>
<gene>
    <name evidence="12" type="ORF">ENN70_07960</name>
    <name evidence="13" type="ORF">ENW66_05795</name>
</gene>
<dbReference type="PANTHER" id="PTHR11629:SF63">
    <property type="entry name" value="V-TYPE PROTON ATPASE SUBUNIT A"/>
    <property type="match status" value="1"/>
</dbReference>
<evidence type="ECO:0000256" key="2">
    <source>
        <dbReference type="ARBA" id="ARBA00009904"/>
    </source>
</evidence>
<evidence type="ECO:0000313" key="13">
    <source>
        <dbReference type="EMBL" id="HFW32448.1"/>
    </source>
</evidence>
<feature type="transmembrane region" description="Helical" evidence="10">
    <location>
        <begin position="607"/>
        <end position="624"/>
    </location>
</feature>
<dbReference type="PANTHER" id="PTHR11629">
    <property type="entry name" value="VACUOLAR PROTON ATPASES"/>
    <property type="match status" value="1"/>
</dbReference>
<keyword evidence="7 10" id="KW-0472">Membrane</keyword>
<dbReference type="GO" id="GO:0016471">
    <property type="term" value="C:vacuolar proton-transporting V-type ATPase complex"/>
    <property type="evidence" value="ECO:0007669"/>
    <property type="project" value="TreeGrafter"/>
</dbReference>
<reference evidence="13" key="1">
    <citation type="journal article" date="2020" name="mSystems">
        <title>Genome- and Community-Level Interaction Insights into Carbon Utilization and Element Cycling Functions of Hydrothermarchaeota in Hydrothermal Sediment.</title>
        <authorList>
            <person name="Zhou Z."/>
            <person name="Liu Y."/>
            <person name="Xu W."/>
            <person name="Pan J."/>
            <person name="Luo Z.H."/>
            <person name="Li M."/>
        </authorList>
    </citation>
    <scope>NUCLEOTIDE SEQUENCE [LARGE SCALE GENOMIC DNA]</scope>
    <source>
        <strain evidence="12">SpSt-12</strain>
        <strain evidence="13">SpSt-87</strain>
    </source>
</reference>
<keyword evidence="6 10" id="KW-0406">Ion transport</keyword>
<feature type="transmembrane region" description="Helical" evidence="10">
    <location>
        <begin position="636"/>
        <end position="657"/>
    </location>
</feature>
<feature type="transmembrane region" description="Helical" evidence="10">
    <location>
        <begin position="344"/>
        <end position="373"/>
    </location>
</feature>
<dbReference type="Gene3D" id="1.20.1460.20">
    <property type="match status" value="1"/>
</dbReference>
<dbReference type="GO" id="GO:0033179">
    <property type="term" value="C:proton-transporting V-type ATPase, V0 domain"/>
    <property type="evidence" value="ECO:0007669"/>
    <property type="project" value="InterPro"/>
</dbReference>
<evidence type="ECO:0000256" key="9">
    <source>
        <dbReference type="ARBA" id="ARBA00068671"/>
    </source>
</evidence>
<comment type="caution">
    <text evidence="13">The sequence shown here is derived from an EMBL/GenBank/DDBJ whole genome shotgun (WGS) entry which is preliminary data.</text>
</comment>
<feature type="coiled-coil region" evidence="11">
    <location>
        <begin position="209"/>
        <end position="250"/>
    </location>
</feature>
<keyword evidence="5 10" id="KW-1133">Transmembrane helix</keyword>
<dbReference type="GO" id="GO:0051117">
    <property type="term" value="F:ATPase binding"/>
    <property type="evidence" value="ECO:0007669"/>
    <property type="project" value="TreeGrafter"/>
</dbReference>
<evidence type="ECO:0000256" key="4">
    <source>
        <dbReference type="ARBA" id="ARBA00022692"/>
    </source>
</evidence>
<keyword evidence="11" id="KW-0175">Coiled coil</keyword>
<protein>
    <recommendedName>
        <fullName evidence="9 10">A-type ATP synthase subunit I</fullName>
    </recommendedName>
</protein>
<comment type="similarity">
    <text evidence="2 10">Belongs to the V-ATPase 116 kDa subunit family.</text>
</comment>
<dbReference type="Pfam" id="PF01496">
    <property type="entry name" value="V_ATPase_I"/>
    <property type="match status" value="1"/>
</dbReference>
<evidence type="ECO:0000256" key="10">
    <source>
        <dbReference type="RuleBase" id="RU361189"/>
    </source>
</evidence>
<dbReference type="EMBL" id="DSCQ01000104">
    <property type="protein sequence ID" value="HET21973.1"/>
    <property type="molecule type" value="Genomic_DNA"/>
</dbReference>
<evidence type="ECO:0000256" key="7">
    <source>
        <dbReference type="ARBA" id="ARBA00023136"/>
    </source>
</evidence>
<proteinExistence type="inferred from homology"/>
<evidence type="ECO:0000256" key="6">
    <source>
        <dbReference type="ARBA" id="ARBA00023065"/>
    </source>
</evidence>
<organism evidence="13">
    <name type="scientific">Archaeoglobus fulgidus</name>
    <dbReference type="NCBI Taxonomy" id="2234"/>
    <lineage>
        <taxon>Archaea</taxon>
        <taxon>Methanobacteriati</taxon>
        <taxon>Methanobacteriota</taxon>
        <taxon>Archaeoglobi</taxon>
        <taxon>Archaeoglobales</taxon>
        <taxon>Archaeoglobaceae</taxon>
        <taxon>Archaeoglobus</taxon>
    </lineage>
</organism>
<sequence>MLKPEKMVKISVVGPREQLEYASEILYKVNLLHIEDPKEAEYFRIGEPLEKASLISRSLVQLRSYISYLKIDPSRIVPKRKYKSKEIEEVLSKKLEEYQEQIGRKIEEKRSIDERIRGLEEELRVIVPLKVLGIPSRLLMGYKNLRCFVGFVKENPVGELSKITNLFDAVVKEYDKELLVAIFVKAEYGDDFFRTLQAFGYRELHVPDVDDYDARIREIVREKEELLNRKKQLEKEIEEIKVKEAELLLTIEEYLSTELDKSELPLKALFSKYTFVIVGYVPAKQLDKFKNEVERNGKIVVEVIEDEEDNPPTKLSNPAVVRDYELLTTTYATPKYKEIDPTPIMAIFFTIFFGMMLGDMGYGLLILVLALYLKTIFKTEGWQKLLNIALYCGISSIIFGFIYGEFFGPFIIPGMKKPSEIHFLGDILAALYSFNHHHPLFDRVEEFGVKALLFIVLVIGMFKMLWGFALGFYNVYVEHGMKEAVYEKGCWFIGVLGLVMLILGFSYNLGIFTSPPEEGFGRLLPENLYVLGSYTVEDGRAVPLPIPGLVDGWQAGVNIFYLLALPLLIIWFVIFLKAEIPKMGIFGIIMAVELLTWFGQIISYARLLAIGLSSVYIAFVINYLSVKIGTPPGMALLPVAIILLLIGHAGNLLLGILDPGLQSLRLHYVEFFTKFFEGGGKEYSPFGRVKKFLED</sequence>
<feature type="transmembrane region" description="Helical" evidence="10">
    <location>
        <begin position="489"/>
        <end position="507"/>
    </location>
</feature>
<dbReference type="EMBL" id="DTLB01000036">
    <property type="protein sequence ID" value="HFW32448.1"/>
    <property type="molecule type" value="Genomic_DNA"/>
</dbReference>
<keyword evidence="3 10" id="KW-0813">Transport</keyword>